<protein>
    <submittedName>
        <fullName evidence="2">Putative redox protein</fullName>
    </submittedName>
</protein>
<dbReference type="PANTHER" id="PTHR39624:SF2">
    <property type="entry name" value="OSMC-LIKE PROTEIN"/>
    <property type="match status" value="1"/>
</dbReference>
<name>A0A495V7P9_9GAMM</name>
<dbReference type="SUPFAM" id="SSF82784">
    <property type="entry name" value="OsmC-like"/>
    <property type="match status" value="1"/>
</dbReference>
<dbReference type="InterPro" id="IPR022742">
    <property type="entry name" value="Hydrolase_4"/>
</dbReference>
<evidence type="ECO:0000259" key="1">
    <source>
        <dbReference type="Pfam" id="PF12146"/>
    </source>
</evidence>
<reference evidence="2 3" key="1">
    <citation type="submission" date="2018-10" db="EMBL/GenBank/DDBJ databases">
        <title>Genomic Encyclopedia of Archaeal and Bacterial Type Strains, Phase II (KMG-II): from individual species to whole genera.</title>
        <authorList>
            <person name="Goeker M."/>
        </authorList>
    </citation>
    <scope>NUCLEOTIDE SEQUENCE [LARGE SCALE GENOMIC DNA]</scope>
    <source>
        <strain evidence="2 3">DSM 235</strain>
    </source>
</reference>
<dbReference type="Pfam" id="PF12146">
    <property type="entry name" value="Hydrolase_4"/>
    <property type="match status" value="1"/>
</dbReference>
<dbReference type="Proteomes" id="UP000274556">
    <property type="component" value="Unassembled WGS sequence"/>
</dbReference>
<dbReference type="InterPro" id="IPR015946">
    <property type="entry name" value="KH_dom-like_a/b"/>
</dbReference>
<dbReference type="InterPro" id="IPR029058">
    <property type="entry name" value="AB_hydrolase_fold"/>
</dbReference>
<dbReference type="PANTHER" id="PTHR39624">
    <property type="entry name" value="PROTEIN INVOLVED IN RIMO-MEDIATED BETA-METHYLTHIOLATION OF RIBOSOMAL PROTEIN S12 YCAO"/>
    <property type="match status" value="1"/>
</dbReference>
<dbReference type="AlphaFoldDB" id="A0A495V7P9"/>
<accession>A0A495V7P9</accession>
<dbReference type="Gene3D" id="3.30.300.20">
    <property type="match status" value="1"/>
</dbReference>
<dbReference type="RefSeq" id="WP_120797699.1">
    <property type="nucleotide sequence ID" value="NZ_RBXL01000001.1"/>
</dbReference>
<organism evidence="2 3">
    <name type="scientific">Thiocapsa rosea</name>
    <dbReference type="NCBI Taxonomy" id="69360"/>
    <lineage>
        <taxon>Bacteria</taxon>
        <taxon>Pseudomonadati</taxon>
        <taxon>Pseudomonadota</taxon>
        <taxon>Gammaproteobacteria</taxon>
        <taxon>Chromatiales</taxon>
        <taxon>Chromatiaceae</taxon>
        <taxon>Thiocapsa</taxon>
    </lineage>
</organism>
<dbReference type="Gene3D" id="3.40.50.1820">
    <property type="entry name" value="alpha/beta hydrolase"/>
    <property type="match status" value="1"/>
</dbReference>
<evidence type="ECO:0000313" key="3">
    <source>
        <dbReference type="Proteomes" id="UP000274556"/>
    </source>
</evidence>
<dbReference type="InterPro" id="IPR003718">
    <property type="entry name" value="OsmC/Ohr_fam"/>
</dbReference>
<dbReference type="Pfam" id="PF02566">
    <property type="entry name" value="OsmC"/>
    <property type="match status" value="1"/>
</dbReference>
<dbReference type="InterPro" id="IPR036102">
    <property type="entry name" value="OsmC/Ohrsf"/>
</dbReference>
<proteinExistence type="predicted"/>
<gene>
    <name evidence="2" type="ORF">BDD21_2876</name>
</gene>
<evidence type="ECO:0000313" key="2">
    <source>
        <dbReference type="EMBL" id="RKT45426.1"/>
    </source>
</evidence>
<dbReference type="EMBL" id="RBXL01000001">
    <property type="protein sequence ID" value="RKT45426.1"/>
    <property type="molecule type" value="Genomic_DNA"/>
</dbReference>
<dbReference type="OrthoDB" id="9789573at2"/>
<sequence>MARIKLEFPNPEGHTLVGLLETPPDRVPTARYALFAHCFTCSKDIAAATRISRALAARGIAVLRFDFTGLGNSDGDFANTNFSSNVADLLAAARKLEEEYEAPALLIGHSLGGAAVLAAVHALPSVEAVVTIASPATASHVQHLLSGARGQLEETGEAEVQIGQRRFRIRKQLLDDLDQYASADHIRHLNRALLVFHSPLDTIVSIGEAGKIFQAARHPKSFISLDKADHMLANREDAEYVAETLVAWASRYLGLGKHGFEQSIGTAPRVAEKEVLVTELDTRFQRGLYTHRHQWLADEPKSVGGSDLGPTPYDLLLMSLGACISMTVRTYARHQGLALDDVEVRLSQERVHGTDCRSCEHEGDHAADHASRLERVEVHLNILGALTAEERTRLLEIAARSPVYRTLAACTQVRIGFEEEPPAP</sequence>
<feature type="domain" description="Serine aminopeptidase S33" evidence="1">
    <location>
        <begin position="50"/>
        <end position="140"/>
    </location>
</feature>
<dbReference type="SUPFAM" id="SSF53474">
    <property type="entry name" value="alpha/beta-Hydrolases"/>
    <property type="match status" value="1"/>
</dbReference>
<comment type="caution">
    <text evidence="2">The sequence shown here is derived from an EMBL/GenBank/DDBJ whole genome shotgun (WGS) entry which is preliminary data.</text>
</comment>
<keyword evidence="3" id="KW-1185">Reference proteome</keyword>